<evidence type="ECO:0000313" key="2">
    <source>
        <dbReference type="EMBL" id="PWJ18018.1"/>
    </source>
</evidence>
<protein>
    <recommendedName>
        <fullName evidence="6">Secreted protein</fullName>
    </recommendedName>
</protein>
<keyword evidence="1" id="KW-0732">Signal</keyword>
<evidence type="ECO:0000256" key="1">
    <source>
        <dbReference type="SAM" id="SignalP"/>
    </source>
</evidence>
<dbReference type="InterPro" id="IPR036249">
    <property type="entry name" value="Thioredoxin-like_sf"/>
</dbReference>
<evidence type="ECO:0000313" key="4">
    <source>
        <dbReference type="Proteomes" id="UP000245839"/>
    </source>
</evidence>
<keyword evidence="4" id="KW-1185">Reference proteome</keyword>
<reference evidence="2 4" key="2">
    <citation type="submission" date="2018-03" db="EMBL/GenBank/DDBJ databases">
        <title>Genomic Encyclopedia of Archaeal and Bacterial Type Strains, Phase II (KMG-II): from individual species to whole genera.</title>
        <authorList>
            <person name="Goeker M."/>
        </authorList>
    </citation>
    <scope>NUCLEOTIDE SEQUENCE [LARGE SCALE GENOMIC DNA]</scope>
    <source>
        <strain evidence="2 4">DSM 25227</strain>
    </source>
</reference>
<name>A0A2Y9AQ52_9RHOB</name>
<dbReference type="EMBL" id="QGDJ01000005">
    <property type="protein sequence ID" value="PWJ18018.1"/>
    <property type="molecule type" value="Genomic_DNA"/>
</dbReference>
<accession>A0A2Y9AQ52</accession>
<gene>
    <name evidence="2" type="ORF">BCF38_1055</name>
    <name evidence="3" type="ORF">SAMN05421539_1055</name>
</gene>
<dbReference type="SUPFAM" id="SSF52833">
    <property type="entry name" value="Thioredoxin-like"/>
    <property type="match status" value="1"/>
</dbReference>
<organism evidence="3 5">
    <name type="scientific">Jannaschia seohaensis</name>
    <dbReference type="NCBI Taxonomy" id="475081"/>
    <lineage>
        <taxon>Bacteria</taxon>
        <taxon>Pseudomonadati</taxon>
        <taxon>Pseudomonadota</taxon>
        <taxon>Alphaproteobacteria</taxon>
        <taxon>Rhodobacterales</taxon>
        <taxon>Roseobacteraceae</taxon>
        <taxon>Jannaschia</taxon>
    </lineage>
</organism>
<dbReference type="Pfam" id="PF06764">
    <property type="entry name" value="DUF1223"/>
    <property type="match status" value="1"/>
</dbReference>
<dbReference type="OrthoDB" id="9808254at2"/>
<feature type="signal peptide" evidence="1">
    <location>
        <begin position="1"/>
        <end position="18"/>
    </location>
</feature>
<dbReference type="Proteomes" id="UP000245839">
    <property type="component" value="Unassembled WGS sequence"/>
</dbReference>
<sequence>MRLATAAFAALLPLSAAADPVVVELYTSQGCSSCPPADEMLGELTAHEDVIALSLHVDYWDWIGWEDTFGKAAHSERQRAYASAVGSSVVYTPQFVVGGADQVAGPSGMKLAQLIEAHRGATGDVLRAASTAEGRKVVAMEVEGGGQLVLVTVLPRAEVKIMRGENAGRVMTYHNVVIGWDVLGEWSGEAGSFSLPAPRDGYAQIVLAQRVDGGKLGPILGAVKLD</sequence>
<dbReference type="Proteomes" id="UP000251571">
    <property type="component" value="Unassembled WGS sequence"/>
</dbReference>
<evidence type="ECO:0008006" key="6">
    <source>
        <dbReference type="Google" id="ProtNLM"/>
    </source>
</evidence>
<evidence type="ECO:0000313" key="3">
    <source>
        <dbReference type="EMBL" id="SSA46540.1"/>
    </source>
</evidence>
<dbReference type="RefSeq" id="WP_109564520.1">
    <property type="nucleotide sequence ID" value="NZ_QGDJ01000005.1"/>
</dbReference>
<feature type="chain" id="PRO_5036058921" description="Secreted protein" evidence="1">
    <location>
        <begin position="19"/>
        <end position="226"/>
    </location>
</feature>
<evidence type="ECO:0000313" key="5">
    <source>
        <dbReference type="Proteomes" id="UP000251571"/>
    </source>
</evidence>
<dbReference type="InterPro" id="IPR010634">
    <property type="entry name" value="DUF1223"/>
</dbReference>
<dbReference type="EMBL" id="UETC01000005">
    <property type="protein sequence ID" value="SSA46540.1"/>
    <property type="molecule type" value="Genomic_DNA"/>
</dbReference>
<dbReference type="PANTHER" id="PTHR36057:SF1">
    <property type="entry name" value="LIPOPROTEIN LIPID ATTACHMENT SITE-LIKE PROTEIN, PUTATIVE (DUF1223)-RELATED"/>
    <property type="match status" value="1"/>
</dbReference>
<proteinExistence type="predicted"/>
<dbReference type="PANTHER" id="PTHR36057">
    <property type="match status" value="1"/>
</dbReference>
<dbReference type="AlphaFoldDB" id="A0A2Y9AQ52"/>
<reference evidence="3 5" key="1">
    <citation type="submission" date="2016-10" db="EMBL/GenBank/DDBJ databases">
        <authorList>
            <person name="Cai Z."/>
        </authorList>
    </citation>
    <scope>NUCLEOTIDE SEQUENCE [LARGE SCALE GENOMIC DNA]</scope>
    <source>
        <strain evidence="3 5">DSM 25227</strain>
    </source>
</reference>